<keyword evidence="1 3" id="KW-0732">Signal</keyword>
<dbReference type="Gene3D" id="3.40.190.10">
    <property type="entry name" value="Periplasmic binding protein-like II"/>
    <property type="match status" value="2"/>
</dbReference>
<feature type="region of interest" description="Disordered" evidence="2">
    <location>
        <begin position="24"/>
        <end position="57"/>
    </location>
</feature>
<feature type="chain" id="PRO_5038627807" evidence="3">
    <location>
        <begin position="16"/>
        <end position="560"/>
    </location>
</feature>
<evidence type="ECO:0000313" key="4">
    <source>
        <dbReference type="EMBL" id="MBB3111756.1"/>
    </source>
</evidence>
<evidence type="ECO:0000256" key="3">
    <source>
        <dbReference type="SAM" id="SignalP"/>
    </source>
</evidence>
<name>A0A7W5B131_9BACL</name>
<sequence length="560" mass="62626">MKKWLAMAMSVNLLAVVISGCSDPTATPSEDNEKQEQAATTAPAPETSEEANPFKKFNPPIEMSTLYAIDEANTFPAGDNAENNPMHQLFLDEMGIDVKAKIVTTPSSKEDKLQLAITSHDIPDFAIVNQSKLNQLIRGDMVEDLTEVYEKYASDNLREVLEQNDKKLFAPAMRDGKIYALPAPTTIYDYMPVLYIRKDWREKLGLPEPTTMDQVLDMAEKFTTGDPDGNGAQDTLGLYMNKDLNSLNYIFNAYGVYPDTSISLSNMWLKDQDGNYYNGSTDPKAKPILERLNRLYDMGAIDKEFAIKDAGKANEFIASNKIGIYFGLFFSPLSPLVDSVKNNPNAEWEALSVPAAEGQGSFIPGAPYNAYGWVYVKKGFEHPEALVTMMNYISDGYGAPWLVKDGPTSFQQGYEKVASDPKYANKGLNNWMPLQIAGNINWGPIFKEAYEKGDKEGPAAKRADYKRMFQEGIDGWGWKKTYLEAYLKTEYESVRYPDYSGPPTETLSKTESILNKEKTEAYIAFIMGARPLEEFGDFVETFNKLGGSKIASEMIAFEQE</sequence>
<accession>A0A7W5B131</accession>
<reference evidence="4 5" key="1">
    <citation type="submission" date="2020-08" db="EMBL/GenBank/DDBJ databases">
        <title>Genomic Encyclopedia of Type Strains, Phase III (KMG-III): the genomes of soil and plant-associated and newly described type strains.</title>
        <authorList>
            <person name="Whitman W."/>
        </authorList>
    </citation>
    <scope>NUCLEOTIDE SEQUENCE [LARGE SCALE GENOMIC DNA]</scope>
    <source>
        <strain evidence="4 5">CECT 5862</strain>
    </source>
</reference>
<feature type="signal peptide" evidence="3">
    <location>
        <begin position="1"/>
        <end position="15"/>
    </location>
</feature>
<dbReference type="SUPFAM" id="SSF53850">
    <property type="entry name" value="Periplasmic binding protein-like II"/>
    <property type="match status" value="1"/>
</dbReference>
<dbReference type="Proteomes" id="UP000570361">
    <property type="component" value="Unassembled WGS sequence"/>
</dbReference>
<gene>
    <name evidence="4" type="ORF">FHS18_003824</name>
</gene>
<dbReference type="EMBL" id="JACHXK010000008">
    <property type="protein sequence ID" value="MBB3111756.1"/>
    <property type="molecule type" value="Genomic_DNA"/>
</dbReference>
<dbReference type="PROSITE" id="PS51257">
    <property type="entry name" value="PROKAR_LIPOPROTEIN"/>
    <property type="match status" value="1"/>
</dbReference>
<dbReference type="PANTHER" id="PTHR43649:SF33">
    <property type="entry name" value="POLYGALACTURONAN_RHAMNOGALACTURONAN-BINDING PROTEIN YTCQ"/>
    <property type="match status" value="1"/>
</dbReference>
<proteinExistence type="predicted"/>
<evidence type="ECO:0000256" key="1">
    <source>
        <dbReference type="ARBA" id="ARBA00022729"/>
    </source>
</evidence>
<dbReference type="PANTHER" id="PTHR43649">
    <property type="entry name" value="ARABINOSE-BINDING PROTEIN-RELATED"/>
    <property type="match status" value="1"/>
</dbReference>
<dbReference type="AlphaFoldDB" id="A0A7W5B131"/>
<dbReference type="RefSeq" id="WP_183601617.1">
    <property type="nucleotide sequence ID" value="NZ_JACHXK010000008.1"/>
</dbReference>
<comment type="caution">
    <text evidence="4">The sequence shown here is derived from an EMBL/GenBank/DDBJ whole genome shotgun (WGS) entry which is preliminary data.</text>
</comment>
<organism evidence="4 5">
    <name type="scientific">Paenibacillus phyllosphaerae</name>
    <dbReference type="NCBI Taxonomy" id="274593"/>
    <lineage>
        <taxon>Bacteria</taxon>
        <taxon>Bacillati</taxon>
        <taxon>Bacillota</taxon>
        <taxon>Bacilli</taxon>
        <taxon>Bacillales</taxon>
        <taxon>Paenibacillaceae</taxon>
        <taxon>Paenibacillus</taxon>
    </lineage>
</organism>
<dbReference type="InterPro" id="IPR050490">
    <property type="entry name" value="Bact_solute-bd_prot1"/>
</dbReference>
<keyword evidence="5" id="KW-1185">Reference proteome</keyword>
<evidence type="ECO:0000313" key="5">
    <source>
        <dbReference type="Proteomes" id="UP000570361"/>
    </source>
</evidence>
<protein>
    <submittedName>
        <fullName evidence="4">Putative aldouronate transport system substrate-binding protein</fullName>
    </submittedName>
</protein>
<evidence type="ECO:0000256" key="2">
    <source>
        <dbReference type="SAM" id="MobiDB-lite"/>
    </source>
</evidence>